<gene>
    <name evidence="1" type="ORF">T11_10036</name>
</gene>
<dbReference type="Proteomes" id="UP000055024">
    <property type="component" value="Unassembled WGS sequence"/>
</dbReference>
<keyword evidence="2" id="KW-1185">Reference proteome</keyword>
<proteinExistence type="predicted"/>
<evidence type="ECO:0000313" key="2">
    <source>
        <dbReference type="Proteomes" id="UP000055024"/>
    </source>
</evidence>
<dbReference type="AlphaFoldDB" id="A0A0V1H5K5"/>
<name>A0A0V1H5K5_9BILA</name>
<organism evidence="1 2">
    <name type="scientific">Trichinella zimbabwensis</name>
    <dbReference type="NCBI Taxonomy" id="268475"/>
    <lineage>
        <taxon>Eukaryota</taxon>
        <taxon>Metazoa</taxon>
        <taxon>Ecdysozoa</taxon>
        <taxon>Nematoda</taxon>
        <taxon>Enoplea</taxon>
        <taxon>Dorylaimia</taxon>
        <taxon>Trichinellida</taxon>
        <taxon>Trichinellidae</taxon>
        <taxon>Trichinella</taxon>
    </lineage>
</organism>
<accession>A0A0V1H5K5</accession>
<sequence>MLTLKTLKYFFHRSSDITSFSTSYVLFAFRVYVCEYAYEDIIIIVEDNTDVIHMCQKIKIALSDKKASVPVNLLLQENALLHIGLSGHCAFLS</sequence>
<evidence type="ECO:0000313" key="1">
    <source>
        <dbReference type="EMBL" id="KRZ05863.1"/>
    </source>
</evidence>
<protein>
    <submittedName>
        <fullName evidence="1">Uncharacterized protein</fullName>
    </submittedName>
</protein>
<comment type="caution">
    <text evidence="1">The sequence shown here is derived from an EMBL/GenBank/DDBJ whole genome shotgun (WGS) entry which is preliminary data.</text>
</comment>
<reference evidence="1 2" key="1">
    <citation type="submission" date="2015-01" db="EMBL/GenBank/DDBJ databases">
        <title>Evolution of Trichinella species and genotypes.</title>
        <authorList>
            <person name="Korhonen P.K."/>
            <person name="Edoardo P."/>
            <person name="Giuseppe L.R."/>
            <person name="Gasser R.B."/>
        </authorList>
    </citation>
    <scope>NUCLEOTIDE SEQUENCE [LARGE SCALE GENOMIC DNA]</scope>
    <source>
        <strain evidence="1">ISS1029</strain>
    </source>
</reference>
<dbReference type="EMBL" id="JYDP01000130">
    <property type="protein sequence ID" value="KRZ05863.1"/>
    <property type="molecule type" value="Genomic_DNA"/>
</dbReference>